<dbReference type="Pfam" id="PF04011">
    <property type="entry name" value="LemA"/>
    <property type="match status" value="1"/>
</dbReference>
<dbReference type="GO" id="GO:0016020">
    <property type="term" value="C:membrane"/>
    <property type="evidence" value="ECO:0007669"/>
    <property type="project" value="UniProtKB-SubCell"/>
</dbReference>
<evidence type="ECO:0000256" key="1">
    <source>
        <dbReference type="ARBA" id="ARBA00004167"/>
    </source>
</evidence>
<keyword evidence="5 7" id="KW-0472">Membrane</keyword>
<dbReference type="PANTHER" id="PTHR34478">
    <property type="entry name" value="PROTEIN LEMA"/>
    <property type="match status" value="1"/>
</dbReference>
<evidence type="ECO:0000256" key="4">
    <source>
        <dbReference type="ARBA" id="ARBA00022989"/>
    </source>
</evidence>
<evidence type="ECO:0000256" key="6">
    <source>
        <dbReference type="SAM" id="Coils"/>
    </source>
</evidence>
<comment type="similarity">
    <text evidence="2">Belongs to the LemA family.</text>
</comment>
<accession>A0A519BQN9</accession>
<dbReference type="InterPro" id="IPR007156">
    <property type="entry name" value="MamQ_LemA"/>
</dbReference>
<protein>
    <submittedName>
        <fullName evidence="8">LemA family protein</fullName>
    </submittedName>
</protein>
<keyword evidence="4 7" id="KW-1133">Transmembrane helix</keyword>
<evidence type="ECO:0000256" key="7">
    <source>
        <dbReference type="SAM" id="Phobius"/>
    </source>
</evidence>
<proteinExistence type="inferred from homology"/>
<evidence type="ECO:0000313" key="9">
    <source>
        <dbReference type="Proteomes" id="UP000319296"/>
    </source>
</evidence>
<feature type="transmembrane region" description="Helical" evidence="7">
    <location>
        <begin position="6"/>
        <end position="24"/>
    </location>
</feature>
<dbReference type="SUPFAM" id="SSF140478">
    <property type="entry name" value="LemA-like"/>
    <property type="match status" value="1"/>
</dbReference>
<dbReference type="EMBL" id="SGBB01000001">
    <property type="protein sequence ID" value="RZD19595.1"/>
    <property type="molecule type" value="Genomic_DNA"/>
</dbReference>
<reference evidence="8 9" key="1">
    <citation type="journal article" date="2019" name="ISME J.">
        <title>Insights into ecological role of a new deltaproteobacterial order Candidatus Acidulodesulfobacterales by metagenomics and metatranscriptomics.</title>
        <authorList>
            <person name="Tan S."/>
            <person name="Liu J."/>
            <person name="Fang Y."/>
            <person name="Hedlund B.P."/>
            <person name="Lian Z.H."/>
            <person name="Huang L.Y."/>
            <person name="Li J.T."/>
            <person name="Huang L.N."/>
            <person name="Li W.J."/>
            <person name="Jiang H.C."/>
            <person name="Dong H.L."/>
            <person name="Shu W.S."/>
        </authorList>
    </citation>
    <scope>NUCLEOTIDE SEQUENCE [LARGE SCALE GENOMIC DNA]</scope>
    <source>
        <strain evidence="8">AP1</strain>
    </source>
</reference>
<gene>
    <name evidence="8" type="ORF">EVG15_00780</name>
</gene>
<comment type="subcellular location">
    <subcellularLocation>
        <location evidence="1">Membrane</location>
        <topology evidence="1">Single-pass membrane protein</topology>
    </subcellularLocation>
</comment>
<keyword evidence="6" id="KW-0175">Coiled coil</keyword>
<dbReference type="InterPro" id="IPR023353">
    <property type="entry name" value="LemA-like_dom_sf"/>
</dbReference>
<organism evidence="8 9">
    <name type="scientific">Candidatus Acididesulfobacter diazotrophicus</name>
    <dbReference type="NCBI Taxonomy" id="2597226"/>
    <lineage>
        <taxon>Bacteria</taxon>
        <taxon>Deltaproteobacteria</taxon>
        <taxon>Candidatus Acidulodesulfobacterales</taxon>
        <taxon>Candidatus Acididesulfobacter</taxon>
    </lineage>
</organism>
<evidence type="ECO:0000256" key="2">
    <source>
        <dbReference type="ARBA" id="ARBA00008854"/>
    </source>
</evidence>
<evidence type="ECO:0000256" key="5">
    <source>
        <dbReference type="ARBA" id="ARBA00023136"/>
    </source>
</evidence>
<evidence type="ECO:0000313" key="8">
    <source>
        <dbReference type="EMBL" id="RZD19595.1"/>
    </source>
</evidence>
<name>A0A519BQN9_9DELT</name>
<comment type="caution">
    <text evidence="8">The sequence shown here is derived from an EMBL/GenBank/DDBJ whole genome shotgun (WGS) entry which is preliminary data.</text>
</comment>
<dbReference type="AlphaFoldDB" id="A0A519BQN9"/>
<feature type="coiled-coil region" evidence="6">
    <location>
        <begin position="116"/>
        <end position="143"/>
    </location>
</feature>
<dbReference type="Gene3D" id="1.20.1440.20">
    <property type="entry name" value="LemA-like domain"/>
    <property type="match status" value="1"/>
</dbReference>
<evidence type="ECO:0000256" key="3">
    <source>
        <dbReference type="ARBA" id="ARBA00022692"/>
    </source>
</evidence>
<sequence length="187" mass="21340">MIWPALIIIVFAIIILIYSYNLLISRRNAVQYAFASIDALLKKRFDLIPNLVSSAKEYMNYEKYVLNQLTQMRTQFKAGSLSPQELDSLDTQSNVLIKGIFATAENYPDLKASQNILQLQAALNEVEEQISAARRAFNAAVMEYNNAVNHFPSNIIANAYNFKFMDSFSIPEGERQKVDVKQLFKDQ</sequence>
<dbReference type="Proteomes" id="UP000319296">
    <property type="component" value="Unassembled WGS sequence"/>
</dbReference>
<dbReference type="PANTHER" id="PTHR34478:SF1">
    <property type="entry name" value="PROTEIN LEMA"/>
    <property type="match status" value="1"/>
</dbReference>
<keyword evidence="3 7" id="KW-0812">Transmembrane</keyword>